<dbReference type="RefSeq" id="XP_056037269.1">
    <property type="nucleotide sequence ID" value="XM_056180673.1"/>
</dbReference>
<evidence type="ECO:0000256" key="3">
    <source>
        <dbReference type="ARBA" id="ARBA00022691"/>
    </source>
</evidence>
<dbReference type="PANTHER" id="PTHR10920">
    <property type="entry name" value="RIBOSOMAL RNA METHYLTRANSFERASE"/>
    <property type="match status" value="1"/>
</dbReference>
<dbReference type="GO" id="GO:0008650">
    <property type="term" value="F:rRNA (uridine-2'-O-)-methyltransferase activity"/>
    <property type="evidence" value="ECO:0007669"/>
    <property type="project" value="TreeGrafter"/>
</dbReference>
<evidence type="ECO:0000313" key="6">
    <source>
        <dbReference type="Proteomes" id="UP001212411"/>
    </source>
</evidence>
<dbReference type="AlphaFoldDB" id="A0AAE9WCM4"/>
<proteinExistence type="predicted"/>
<dbReference type="GeneID" id="80875362"/>
<keyword evidence="3" id="KW-0949">S-adenosyl-L-methionine</keyword>
<feature type="domain" description="Ribosomal RNA methyltransferase FtsJ" evidence="4">
    <location>
        <begin position="63"/>
        <end position="287"/>
    </location>
</feature>
<dbReference type="Pfam" id="PF01728">
    <property type="entry name" value="FtsJ"/>
    <property type="match status" value="1"/>
</dbReference>
<keyword evidence="1 5" id="KW-0489">Methyltransferase</keyword>
<evidence type="ECO:0000256" key="1">
    <source>
        <dbReference type="ARBA" id="ARBA00022603"/>
    </source>
</evidence>
<dbReference type="PANTHER" id="PTHR10920:SF29">
    <property type="entry name" value="RIBOSOMAL RNA METHYLTRANSFERASE PB17E12.10C-RELATED"/>
    <property type="match status" value="1"/>
</dbReference>
<evidence type="ECO:0000259" key="4">
    <source>
        <dbReference type="Pfam" id="PF01728"/>
    </source>
</evidence>
<name>A0AAE9WCM4_9SCHI</name>
<gene>
    <name evidence="5" type="primary">mrm202</name>
    <name evidence="5" type="ORF">SOMG_01880</name>
</gene>
<keyword evidence="2" id="KW-0808">Transferase</keyword>
<accession>A0AAE9WCM4</accession>
<dbReference type="SUPFAM" id="SSF53335">
    <property type="entry name" value="S-adenosyl-L-methionine-dependent methyltransferases"/>
    <property type="match status" value="1"/>
</dbReference>
<dbReference type="EMBL" id="CP115611">
    <property type="protein sequence ID" value="WBW73026.1"/>
    <property type="molecule type" value="Genomic_DNA"/>
</dbReference>
<evidence type="ECO:0000256" key="2">
    <source>
        <dbReference type="ARBA" id="ARBA00022679"/>
    </source>
</evidence>
<dbReference type="KEGG" id="som:SOMG_01880"/>
<dbReference type="InterPro" id="IPR050082">
    <property type="entry name" value="RNA_methyltr_RlmE"/>
</dbReference>
<dbReference type="Gene3D" id="3.40.50.150">
    <property type="entry name" value="Vaccinia Virus protein VP39"/>
    <property type="match status" value="1"/>
</dbReference>
<dbReference type="InterPro" id="IPR029063">
    <property type="entry name" value="SAM-dependent_MTases_sf"/>
</dbReference>
<dbReference type="InterPro" id="IPR002877">
    <property type="entry name" value="RNA_MeTrfase_FtsJ_dom"/>
</dbReference>
<sequence length="302" mass="33912">MNLFQRTTFVNSWKNCLTKSTDWRFSITSLNKKFFYSTKQRQGKTQSLSSYRASLENDYFIFLKHINEKEKIFAPGQLVINLGSSPGIWNNVASEYIGSEGRVVSVDIIPSRSPANCSTIQGNFLSMAIQEEVVKAGLRARKLREASAQYGDPSSVPYLQLAIEHEAAMEKQGSLLNELRADVVMSDLNRPFPMVQGFEFSISRKPYSAMRNRELLTVKDHMDSLFLAQSSLIFSLRGLKQSGTFLCKVVNGPNLSSLLEDLTMCFSKVSKHTMKGVSENENSVIYLCTGKISTPPFKLLNV</sequence>
<evidence type="ECO:0000313" key="5">
    <source>
        <dbReference type="EMBL" id="WBW73026.1"/>
    </source>
</evidence>
<organism evidence="5 6">
    <name type="scientific">Schizosaccharomyces osmophilus</name>
    <dbReference type="NCBI Taxonomy" id="2545709"/>
    <lineage>
        <taxon>Eukaryota</taxon>
        <taxon>Fungi</taxon>
        <taxon>Dikarya</taxon>
        <taxon>Ascomycota</taxon>
        <taxon>Taphrinomycotina</taxon>
        <taxon>Schizosaccharomycetes</taxon>
        <taxon>Schizosaccharomycetales</taxon>
        <taxon>Schizosaccharomycetaceae</taxon>
        <taxon>Schizosaccharomyces</taxon>
    </lineage>
</organism>
<reference evidence="5 6" key="1">
    <citation type="journal article" date="2023" name="G3 (Bethesda)">
        <title>A high-quality reference genome for the fission yeast Schizosaccharomyces osmophilus.</title>
        <authorList>
            <person name="Jia G.S."/>
            <person name="Zhang W.C."/>
            <person name="Liang Y."/>
            <person name="Liu X.H."/>
            <person name="Rhind N."/>
            <person name="Pidoux A."/>
            <person name="Brysch-Herzberg M."/>
            <person name="Du L.L."/>
        </authorList>
    </citation>
    <scope>NUCLEOTIDE SEQUENCE [LARGE SCALE GENOMIC DNA]</scope>
    <source>
        <strain evidence="5 6">CBS 15793</strain>
    </source>
</reference>
<keyword evidence="6" id="KW-1185">Reference proteome</keyword>
<dbReference type="Proteomes" id="UP001212411">
    <property type="component" value="Chromosome 1"/>
</dbReference>
<protein>
    <submittedName>
        <fullName evidence="5">Mitochondrial 2' O-ribose methyltransferase Mrm2-like</fullName>
    </submittedName>
</protein>
<dbReference type="GO" id="GO:0005739">
    <property type="term" value="C:mitochondrion"/>
    <property type="evidence" value="ECO:0007669"/>
    <property type="project" value="TreeGrafter"/>
</dbReference>